<evidence type="ECO:0008006" key="3">
    <source>
        <dbReference type="Google" id="ProtNLM"/>
    </source>
</evidence>
<protein>
    <recommendedName>
        <fullName evidence="3">Heterokaryon incompatibility domain-containing protein</fullName>
    </recommendedName>
</protein>
<dbReference type="PANTHER" id="PTHR24148">
    <property type="entry name" value="ANKYRIN REPEAT DOMAIN-CONTAINING PROTEIN 39 HOMOLOG-RELATED"/>
    <property type="match status" value="1"/>
</dbReference>
<dbReference type="Proteomes" id="UP001321760">
    <property type="component" value="Unassembled WGS sequence"/>
</dbReference>
<proteinExistence type="predicted"/>
<gene>
    <name evidence="1" type="ORF">QBC34DRAFT_212842</name>
</gene>
<reference evidence="1" key="2">
    <citation type="submission" date="2023-05" db="EMBL/GenBank/DDBJ databases">
        <authorList>
            <consortium name="Lawrence Berkeley National Laboratory"/>
            <person name="Steindorff A."/>
            <person name="Hensen N."/>
            <person name="Bonometti L."/>
            <person name="Westerberg I."/>
            <person name="Brannstrom I.O."/>
            <person name="Guillou S."/>
            <person name="Cros-Aarteil S."/>
            <person name="Calhoun S."/>
            <person name="Haridas S."/>
            <person name="Kuo A."/>
            <person name="Mondo S."/>
            <person name="Pangilinan J."/>
            <person name="Riley R."/>
            <person name="Labutti K."/>
            <person name="Andreopoulos B."/>
            <person name="Lipzen A."/>
            <person name="Chen C."/>
            <person name="Yanf M."/>
            <person name="Daum C."/>
            <person name="Ng V."/>
            <person name="Clum A."/>
            <person name="Ohm R."/>
            <person name="Martin F."/>
            <person name="Silar P."/>
            <person name="Natvig D."/>
            <person name="Lalanne C."/>
            <person name="Gautier V."/>
            <person name="Ament-Velasquez S.L."/>
            <person name="Kruys A."/>
            <person name="Hutchinson M.I."/>
            <person name="Powell A.J."/>
            <person name="Barry K."/>
            <person name="Miller A.N."/>
            <person name="Grigoriev I.V."/>
            <person name="Debuchy R."/>
            <person name="Gladieux P."/>
            <person name="Thoren M.H."/>
            <person name="Johannesson H."/>
        </authorList>
    </citation>
    <scope>NUCLEOTIDE SEQUENCE</scope>
    <source>
        <strain evidence="1">PSN243</strain>
    </source>
</reference>
<evidence type="ECO:0000313" key="1">
    <source>
        <dbReference type="EMBL" id="KAK4443202.1"/>
    </source>
</evidence>
<reference evidence="1" key="1">
    <citation type="journal article" date="2023" name="Mol. Phylogenet. Evol.">
        <title>Genome-scale phylogeny and comparative genomics of the fungal order Sordariales.</title>
        <authorList>
            <person name="Hensen N."/>
            <person name="Bonometti L."/>
            <person name="Westerberg I."/>
            <person name="Brannstrom I.O."/>
            <person name="Guillou S."/>
            <person name="Cros-Aarteil S."/>
            <person name="Calhoun S."/>
            <person name="Haridas S."/>
            <person name="Kuo A."/>
            <person name="Mondo S."/>
            <person name="Pangilinan J."/>
            <person name="Riley R."/>
            <person name="LaButti K."/>
            <person name="Andreopoulos B."/>
            <person name="Lipzen A."/>
            <person name="Chen C."/>
            <person name="Yan M."/>
            <person name="Daum C."/>
            <person name="Ng V."/>
            <person name="Clum A."/>
            <person name="Steindorff A."/>
            <person name="Ohm R.A."/>
            <person name="Martin F."/>
            <person name="Silar P."/>
            <person name="Natvig D.O."/>
            <person name="Lalanne C."/>
            <person name="Gautier V."/>
            <person name="Ament-Velasquez S.L."/>
            <person name="Kruys A."/>
            <person name="Hutchinson M.I."/>
            <person name="Powell A.J."/>
            <person name="Barry K."/>
            <person name="Miller A.N."/>
            <person name="Grigoriev I.V."/>
            <person name="Debuchy R."/>
            <person name="Gladieux P."/>
            <person name="Hiltunen Thoren M."/>
            <person name="Johannesson H."/>
        </authorList>
    </citation>
    <scope>NUCLEOTIDE SEQUENCE</scope>
    <source>
        <strain evidence="1">PSN243</strain>
    </source>
</reference>
<sequence>MKKQDRQRTQTQFCQKRRPKPHFKSWRTLISGIRHETKTEELRDAYWALRNLLQLPWWQRIWTVQEALLPSFALLRCGNAEMWFHSFSQAMIHIEMEHSRQCCHPYWLYIDETLINNFYFLQEATSERRLRKDQALLFSLLLNMFRGRLASDPRDKVVALSGLAGTVTADYSLATNDAFMYAARTSITDTGSLAPLLRVPELNRTTDLPSWAPDWRAGLDPVTKKLWGECKYAIQAYCG</sequence>
<comment type="caution">
    <text evidence="1">The sequence shown here is derived from an EMBL/GenBank/DDBJ whole genome shotgun (WGS) entry which is preliminary data.</text>
</comment>
<dbReference type="EMBL" id="MU865997">
    <property type="protein sequence ID" value="KAK4443202.1"/>
    <property type="molecule type" value="Genomic_DNA"/>
</dbReference>
<evidence type="ECO:0000313" key="2">
    <source>
        <dbReference type="Proteomes" id="UP001321760"/>
    </source>
</evidence>
<accession>A0AAV9G5R2</accession>
<organism evidence="1 2">
    <name type="scientific">Podospora aff. communis PSN243</name>
    <dbReference type="NCBI Taxonomy" id="3040156"/>
    <lineage>
        <taxon>Eukaryota</taxon>
        <taxon>Fungi</taxon>
        <taxon>Dikarya</taxon>
        <taxon>Ascomycota</taxon>
        <taxon>Pezizomycotina</taxon>
        <taxon>Sordariomycetes</taxon>
        <taxon>Sordariomycetidae</taxon>
        <taxon>Sordariales</taxon>
        <taxon>Podosporaceae</taxon>
        <taxon>Podospora</taxon>
    </lineage>
</organism>
<dbReference type="AlphaFoldDB" id="A0AAV9G5R2"/>
<dbReference type="InterPro" id="IPR052895">
    <property type="entry name" value="HetReg/Transcr_Mod"/>
</dbReference>
<keyword evidence="2" id="KW-1185">Reference proteome</keyword>
<name>A0AAV9G5R2_9PEZI</name>
<dbReference type="PANTHER" id="PTHR24148:SF73">
    <property type="entry name" value="HET DOMAIN PROTEIN (AFU_ORTHOLOGUE AFUA_8G01020)"/>
    <property type="match status" value="1"/>
</dbReference>